<evidence type="ECO:0000256" key="10">
    <source>
        <dbReference type="SAM" id="Phobius"/>
    </source>
</evidence>
<dbReference type="Gene3D" id="1.20.1250.20">
    <property type="entry name" value="MFS general substrate transporter like domains"/>
    <property type="match status" value="1"/>
</dbReference>
<dbReference type="PANTHER" id="PTHR48021">
    <property type="match status" value="1"/>
</dbReference>
<dbReference type="VEuPathDB" id="VectorBase:ACMO_004768"/>
<evidence type="ECO:0000256" key="4">
    <source>
        <dbReference type="ARBA" id="ARBA00022597"/>
    </source>
</evidence>
<accession>A0A6E8VFJ9</accession>
<dbReference type="VEuPathDB" id="VectorBase:ACON003020"/>
<evidence type="ECO:0000256" key="6">
    <source>
        <dbReference type="ARBA" id="ARBA00022989"/>
    </source>
</evidence>
<dbReference type="GO" id="GO:0051119">
    <property type="term" value="F:sugar transmembrane transporter activity"/>
    <property type="evidence" value="ECO:0007669"/>
    <property type="project" value="InterPro"/>
</dbReference>
<feature type="domain" description="Major facilitator superfamily (MFS) profile" evidence="11">
    <location>
        <begin position="37"/>
        <end position="469"/>
    </location>
</feature>
<dbReference type="InterPro" id="IPR050549">
    <property type="entry name" value="MFS_Trehalose_Transporter"/>
</dbReference>
<feature type="transmembrane region" description="Helical" evidence="10">
    <location>
        <begin position="276"/>
        <end position="301"/>
    </location>
</feature>
<feature type="transmembrane region" description="Helical" evidence="10">
    <location>
        <begin position="140"/>
        <end position="157"/>
    </location>
</feature>
<dbReference type="InterPro" id="IPR044775">
    <property type="entry name" value="MFS_ERD6/Tret1-like"/>
</dbReference>
<dbReference type="InterPro" id="IPR003663">
    <property type="entry name" value="Sugar/inositol_transpt"/>
</dbReference>
<reference evidence="12" key="2">
    <citation type="submission" date="2020-05" db="UniProtKB">
        <authorList>
            <consortium name="EnsemblMetazoa"/>
        </authorList>
    </citation>
    <scope>IDENTIFICATION</scope>
    <source>
        <strain evidence="12">Ngousso</strain>
    </source>
</reference>
<dbReference type="SUPFAM" id="SSF103473">
    <property type="entry name" value="MFS general substrate transporter"/>
    <property type="match status" value="1"/>
</dbReference>
<feature type="transmembrane region" description="Helical" evidence="10">
    <location>
        <begin position="446"/>
        <end position="465"/>
    </location>
</feature>
<evidence type="ECO:0000256" key="2">
    <source>
        <dbReference type="ARBA" id="ARBA00022448"/>
    </source>
</evidence>
<evidence type="ECO:0000259" key="11">
    <source>
        <dbReference type="PROSITE" id="PS50850"/>
    </source>
</evidence>
<keyword evidence="5 10" id="KW-0812">Transmembrane</keyword>
<evidence type="ECO:0000256" key="9">
    <source>
        <dbReference type="RuleBase" id="RU003346"/>
    </source>
</evidence>
<dbReference type="GO" id="GO:0005886">
    <property type="term" value="C:plasma membrane"/>
    <property type="evidence" value="ECO:0007669"/>
    <property type="project" value="UniProtKB-SubCell"/>
</dbReference>
<comment type="subcellular location">
    <subcellularLocation>
        <location evidence="1">Cell membrane</location>
        <topology evidence="1">Multi-pass membrane protein</topology>
    </subcellularLocation>
</comment>
<dbReference type="PANTHER" id="PTHR48021:SF1">
    <property type="entry name" value="GH07001P-RELATED"/>
    <property type="match status" value="1"/>
</dbReference>
<dbReference type="KEGG" id="acoz:120947252"/>
<feature type="transmembrane region" description="Helical" evidence="10">
    <location>
        <begin position="316"/>
        <end position="336"/>
    </location>
</feature>
<feature type="transmembrane region" description="Helical" evidence="10">
    <location>
        <begin position="414"/>
        <end position="434"/>
    </location>
</feature>
<dbReference type="PROSITE" id="PS50850">
    <property type="entry name" value="MFS"/>
    <property type="match status" value="1"/>
</dbReference>
<reference key="1">
    <citation type="journal article" date="2019" name="Genes (Basel)">
        <title>A High-Quality De novo Genome Assembly from a Single Mosquito Using PacBio Sequencing.</title>
        <authorList>
            <person name="Kingan S.B."/>
            <person name="Heaton H."/>
            <person name="Cudini J."/>
            <person name="Lambert C.C."/>
            <person name="Baybayan P."/>
            <person name="Galvin B.D."/>
            <person name="Durbin R."/>
            <person name="Korlach J."/>
            <person name="Lawniczak M.K.N."/>
        </authorList>
    </citation>
    <scope>NUCLEOTIDE SEQUENCE [LARGE SCALE GENOMIC DNA]</scope>
    <source>
        <strain>Mali-NIH</strain>
    </source>
</reference>
<protein>
    <submittedName>
        <fullName evidence="12">MFS domain-containing protein</fullName>
    </submittedName>
</protein>
<evidence type="ECO:0000256" key="5">
    <source>
        <dbReference type="ARBA" id="ARBA00022692"/>
    </source>
</evidence>
<organism evidence="12 13">
    <name type="scientific">Anopheles coluzzii</name>
    <name type="common">African malaria mosquito</name>
    <dbReference type="NCBI Taxonomy" id="1518534"/>
    <lineage>
        <taxon>Eukaryota</taxon>
        <taxon>Metazoa</taxon>
        <taxon>Ecdysozoa</taxon>
        <taxon>Arthropoda</taxon>
        <taxon>Hexapoda</taxon>
        <taxon>Insecta</taxon>
        <taxon>Pterygota</taxon>
        <taxon>Neoptera</taxon>
        <taxon>Endopterygota</taxon>
        <taxon>Diptera</taxon>
        <taxon>Nematocera</taxon>
        <taxon>Culicoidea</taxon>
        <taxon>Culicidae</taxon>
        <taxon>Anophelinae</taxon>
        <taxon>Anopheles</taxon>
    </lineage>
</organism>
<evidence type="ECO:0000256" key="3">
    <source>
        <dbReference type="ARBA" id="ARBA00022475"/>
    </source>
</evidence>
<keyword evidence="8" id="KW-0325">Glycoprotein</keyword>
<dbReference type="InterPro" id="IPR005828">
    <property type="entry name" value="MFS_sugar_transport-like"/>
</dbReference>
<keyword evidence="13" id="KW-1185">Reference proteome</keyword>
<dbReference type="RefSeq" id="XP_040218351.2">
    <property type="nucleotide sequence ID" value="XM_040362417.2"/>
</dbReference>
<feature type="transmembrane region" description="Helical" evidence="10">
    <location>
        <begin position="80"/>
        <end position="103"/>
    </location>
</feature>
<dbReference type="NCBIfam" id="TIGR00879">
    <property type="entry name" value="SP"/>
    <property type="match status" value="1"/>
</dbReference>
<dbReference type="InterPro" id="IPR020846">
    <property type="entry name" value="MFS_dom"/>
</dbReference>
<feature type="transmembrane region" description="Helical" evidence="10">
    <location>
        <begin position="378"/>
        <end position="402"/>
    </location>
</feature>
<feature type="transmembrane region" description="Helical" evidence="10">
    <location>
        <begin position="193"/>
        <end position="214"/>
    </location>
</feature>
<comment type="similarity">
    <text evidence="9">Belongs to the major facilitator superfamily. Sugar transporter (TC 2.A.1.1) family.</text>
</comment>
<feature type="transmembrane region" description="Helical" evidence="10">
    <location>
        <begin position="169"/>
        <end position="187"/>
    </location>
</feature>
<keyword evidence="3" id="KW-1003">Cell membrane</keyword>
<dbReference type="VEuPathDB" id="VectorBase:ACON2_035226"/>
<evidence type="ECO:0000256" key="1">
    <source>
        <dbReference type="ARBA" id="ARBA00004651"/>
    </source>
</evidence>
<dbReference type="EnsemblMetazoa" id="ACON003020-RA">
    <property type="protein sequence ID" value="ACON003020-PA"/>
    <property type="gene ID" value="ACON003020"/>
</dbReference>
<keyword evidence="4" id="KW-0762">Sugar transport</keyword>
<dbReference type="PROSITE" id="PS00216">
    <property type="entry name" value="SUGAR_TRANSPORT_1"/>
    <property type="match status" value="1"/>
</dbReference>
<dbReference type="CDD" id="cd17358">
    <property type="entry name" value="MFS_GLUT6_8_Class3_like"/>
    <property type="match status" value="1"/>
</dbReference>
<feature type="transmembrane region" description="Helical" evidence="10">
    <location>
        <begin position="343"/>
        <end position="366"/>
    </location>
</feature>
<dbReference type="GeneID" id="120947252"/>
<dbReference type="FunFam" id="1.20.1250.20:FF:000218">
    <property type="entry name" value="facilitated trehalose transporter Tret1"/>
    <property type="match status" value="1"/>
</dbReference>
<sequence>MVRIAWTDLKPFAPTVILVRSWCARMGKLPYYFAHQNQYIAALAASYGVLTIGMVFGWSAPAGPQILENGEGNLNLTDDQFSWTIAFMPIGGAIAAIPCGIMLKSEGRKNTILFFVLPLLLGWVLLTWAQAIVMMYLGRLLQGFAAGAYSMSVPIYIGEIADQRIRGTVGSFFQLMLNLGMLMSFSISAGVNVFQLNIISGFIVLLFGPIFMLMPETPSFLLKRGHKTKAIETLKWLRGPKCDAFYEIEQLQLEQDALLNQPKKSIKKSLFTPETLSALLAMIGLVTFLQMSGINAVLFYATDIFMNASDSLNHEVATIIVGAMQFFGTLLAAFTVDRVGRRWLLMISAIIMCVSHVVLGVYFHLLQNSPAQVENLEWLPVFALSLFVTMFSIGFGPVPWIMIGEVFAIDVKDLASSLATFTSYALSFMMTKTFNPLRNGLGEAGTFWLFGGFCMLGAIFVFLFVPETKGKTFDQIQKRLASSKVYFRAEK</sequence>
<evidence type="ECO:0000313" key="12">
    <source>
        <dbReference type="EnsemblMetazoa" id="ACON003020-PA"/>
    </source>
</evidence>
<dbReference type="InterPro" id="IPR005829">
    <property type="entry name" value="Sugar_transporter_CS"/>
</dbReference>
<evidence type="ECO:0000256" key="7">
    <source>
        <dbReference type="ARBA" id="ARBA00023136"/>
    </source>
</evidence>
<keyword evidence="2 9" id="KW-0813">Transport</keyword>
<evidence type="ECO:0000256" key="8">
    <source>
        <dbReference type="ARBA" id="ARBA00023180"/>
    </source>
</evidence>
<dbReference type="PROSITE" id="PS00217">
    <property type="entry name" value="SUGAR_TRANSPORT_2"/>
    <property type="match status" value="1"/>
</dbReference>
<proteinExistence type="inferred from homology"/>
<keyword evidence="7 10" id="KW-0472">Membrane</keyword>
<name>A0A6E8VFJ9_ANOCL</name>
<dbReference type="Proteomes" id="UP001105220">
    <property type="component" value="Unplaced"/>
</dbReference>
<dbReference type="Pfam" id="PF00083">
    <property type="entry name" value="Sugar_tr"/>
    <property type="match status" value="1"/>
</dbReference>
<dbReference type="PRINTS" id="PR00171">
    <property type="entry name" value="SUGRTRNSPORT"/>
</dbReference>
<dbReference type="InterPro" id="IPR036259">
    <property type="entry name" value="MFS_trans_sf"/>
</dbReference>
<feature type="transmembrane region" description="Helical" evidence="10">
    <location>
        <begin position="112"/>
        <end position="134"/>
    </location>
</feature>
<feature type="transmembrane region" description="Helical" evidence="10">
    <location>
        <begin position="39"/>
        <end position="60"/>
    </location>
</feature>
<keyword evidence="6 10" id="KW-1133">Transmembrane helix</keyword>
<evidence type="ECO:0000313" key="13">
    <source>
        <dbReference type="Proteomes" id="UP001105220"/>
    </source>
</evidence>
<dbReference type="AlphaFoldDB" id="A0A6E8VFJ9"/>